<accession>A0A6L8W6T5</accession>
<name>A0A6L8W6T5_9PROT</name>
<dbReference type="Proteomes" id="UP000476030">
    <property type="component" value="Unassembled WGS sequence"/>
</dbReference>
<dbReference type="AlphaFoldDB" id="A0A6L8W6T5"/>
<dbReference type="EMBL" id="WTUW01000002">
    <property type="protein sequence ID" value="MZR30233.1"/>
    <property type="molecule type" value="Genomic_DNA"/>
</dbReference>
<keyword evidence="2" id="KW-1185">Reference proteome</keyword>
<evidence type="ECO:0008006" key="3">
    <source>
        <dbReference type="Google" id="ProtNLM"/>
    </source>
</evidence>
<dbReference type="RefSeq" id="WP_161314834.1">
    <property type="nucleotide sequence ID" value="NZ_WTUW01000002.1"/>
</dbReference>
<dbReference type="SUPFAM" id="SSF50494">
    <property type="entry name" value="Trypsin-like serine proteases"/>
    <property type="match status" value="1"/>
</dbReference>
<comment type="caution">
    <text evidence="1">The sequence shown here is derived from an EMBL/GenBank/DDBJ whole genome shotgun (WGS) entry which is preliminary data.</text>
</comment>
<gene>
    <name evidence="1" type="ORF">GQE98_06240</name>
</gene>
<evidence type="ECO:0000313" key="2">
    <source>
        <dbReference type="Proteomes" id="UP000476030"/>
    </source>
</evidence>
<reference evidence="1 2" key="1">
    <citation type="submission" date="2019-12" db="EMBL/GenBank/DDBJ databases">
        <title>Snethiella sp. nov. sp. isolated from sea sand.</title>
        <authorList>
            <person name="Kim J."/>
            <person name="Jeong S.E."/>
            <person name="Jung H.S."/>
            <person name="Jeon C.O."/>
        </authorList>
    </citation>
    <scope>NUCLEOTIDE SEQUENCE [LARGE SCALE GENOMIC DNA]</scope>
    <source>
        <strain evidence="1 2">DP05</strain>
    </source>
</reference>
<evidence type="ECO:0000313" key="1">
    <source>
        <dbReference type="EMBL" id="MZR30233.1"/>
    </source>
</evidence>
<proteinExistence type="predicted"/>
<sequence length="365" mass="40605">MDTLERQTLLQKYAPAMAYIAVKDDAGNCGIGSAFHVGEGVFVTARHVVENYFIEEVVLSEHLRVPIQEVVPEYPQEAIDELAELIGSPPTWPLLHESLSLTDGPYFHNDEKADIAVFRVGKIHPNRPFVPLGSHLDDWIIRNEWRLSEALILGYPPIPFTTAPELISARAEINTVTWTRAQSHATFILSAIPRGGFSGGLAIHEFDFALGVITQSLIQGGQPAELGFLSVLSVEPIYECLAQNKLLPDCQKERWEDFWNTERADFVAEGGLLVASVHFHDDGKKFYFDVMAREPQFLKIGVDAGLVSMKGAAYEEEKLRDDWIRFHIKLPGKQASILVETAAKAAQEAIAQTGLKSIQAFQNKN</sequence>
<dbReference type="InterPro" id="IPR009003">
    <property type="entry name" value="Peptidase_S1_PA"/>
</dbReference>
<organism evidence="1 2">
    <name type="scientific">Sneathiella litorea</name>
    <dbReference type="NCBI Taxonomy" id="2606216"/>
    <lineage>
        <taxon>Bacteria</taxon>
        <taxon>Pseudomonadati</taxon>
        <taxon>Pseudomonadota</taxon>
        <taxon>Alphaproteobacteria</taxon>
        <taxon>Sneathiellales</taxon>
        <taxon>Sneathiellaceae</taxon>
        <taxon>Sneathiella</taxon>
    </lineage>
</organism>
<protein>
    <recommendedName>
        <fullName evidence="3">Trypsin-like peptidase domain-containing protein</fullName>
    </recommendedName>
</protein>